<dbReference type="PANTHER" id="PTHR47112">
    <property type="entry name" value="PX DOMAIN-CONTAINING PROTEIN"/>
    <property type="match status" value="1"/>
</dbReference>
<evidence type="ECO:0000313" key="1">
    <source>
        <dbReference type="EMBL" id="WDE99099.1"/>
    </source>
</evidence>
<evidence type="ECO:0000313" key="2">
    <source>
        <dbReference type="Proteomes" id="UP001214250"/>
    </source>
</evidence>
<dbReference type="SUPFAM" id="SSF54001">
    <property type="entry name" value="Cysteine proteinases"/>
    <property type="match status" value="1"/>
</dbReference>
<sequence>MKNDYHKHRGLLDTGDIILFSGPGILSAGIKLGSLCRWSHVGMVVKVKNPDIALIYQATPSTKAKDFFLKKENPGVQINVLSHTIETYPGDISYRKLNAERCQTMLDGLSAFRKEIKGRPFEESTWEIIKAAYDGPFGDNKEEDLSSLFCSELIAEAYQRMGLLECNSKGGKLSNEFTPRDFSEKGCLELLLQAQLSQEIEIKVI</sequence>
<keyword evidence="2" id="KW-1185">Reference proteome</keyword>
<name>A0ABY7W2B2_9BACT</name>
<evidence type="ECO:0008006" key="3">
    <source>
        <dbReference type="Google" id="ProtNLM"/>
    </source>
</evidence>
<dbReference type="PANTHER" id="PTHR47112:SF1">
    <property type="entry name" value="PX DOMAIN-CONTAINING PROTEIN"/>
    <property type="match status" value="1"/>
</dbReference>
<dbReference type="InterPro" id="IPR038765">
    <property type="entry name" value="Papain-like_cys_pep_sf"/>
</dbReference>
<accession>A0ABY7W2B2</accession>
<proteinExistence type="predicted"/>
<reference evidence="1 2" key="1">
    <citation type="submission" date="2023-02" db="EMBL/GenBank/DDBJ databases">
        <title>Genome sequence of Lentisphaera profundi SAORIC-696.</title>
        <authorList>
            <person name="Kim e."/>
            <person name="Cho J.-C."/>
            <person name="Choi A."/>
            <person name="Kang I."/>
        </authorList>
    </citation>
    <scope>NUCLEOTIDE SEQUENCE [LARGE SCALE GENOMIC DNA]</scope>
    <source>
        <strain evidence="1 2">SAORIC-696</strain>
    </source>
</reference>
<dbReference type="EMBL" id="CP117812">
    <property type="protein sequence ID" value="WDE99099.1"/>
    <property type="molecule type" value="Genomic_DNA"/>
</dbReference>
<dbReference type="Gene3D" id="3.90.1720.10">
    <property type="entry name" value="endopeptidase domain like (from Nostoc punctiforme)"/>
    <property type="match status" value="1"/>
</dbReference>
<organism evidence="1 2">
    <name type="scientific">Lentisphaera profundi</name>
    <dbReference type="NCBI Taxonomy" id="1658616"/>
    <lineage>
        <taxon>Bacteria</taxon>
        <taxon>Pseudomonadati</taxon>
        <taxon>Lentisphaerota</taxon>
        <taxon>Lentisphaeria</taxon>
        <taxon>Lentisphaerales</taxon>
        <taxon>Lentisphaeraceae</taxon>
        <taxon>Lentisphaera</taxon>
    </lineage>
</organism>
<protein>
    <recommendedName>
        <fullName evidence="3">Permuted papain-like amidase YaeF/Yiix C92 family enzyme</fullName>
    </recommendedName>
</protein>
<dbReference type="RefSeq" id="WP_274153961.1">
    <property type="nucleotide sequence ID" value="NZ_CP117812.1"/>
</dbReference>
<gene>
    <name evidence="1" type="ORF">PQO03_14775</name>
</gene>
<dbReference type="Proteomes" id="UP001214250">
    <property type="component" value="Chromosome 2"/>
</dbReference>